<protein>
    <submittedName>
        <fullName evidence="2">Acriflavin resistance protein</fullName>
    </submittedName>
</protein>
<dbReference type="Gene3D" id="3.30.70.1430">
    <property type="entry name" value="Multidrug efflux transporter AcrB pore domain"/>
    <property type="match status" value="2"/>
</dbReference>
<feature type="transmembrane region" description="Helical" evidence="1">
    <location>
        <begin position="360"/>
        <end position="381"/>
    </location>
</feature>
<name>A0A4V6YUJ2_METTU</name>
<dbReference type="PANTHER" id="PTHR32063:SF8">
    <property type="entry name" value="CATION EFFLUX PROTEIN"/>
    <property type="match status" value="1"/>
</dbReference>
<dbReference type="Proteomes" id="UP000294360">
    <property type="component" value="Chromosome"/>
</dbReference>
<dbReference type="GO" id="GO:0005886">
    <property type="term" value="C:plasma membrane"/>
    <property type="evidence" value="ECO:0007669"/>
    <property type="project" value="TreeGrafter"/>
</dbReference>
<dbReference type="SUPFAM" id="SSF82693">
    <property type="entry name" value="Multidrug efflux transporter AcrB pore domain, PN1, PN2, PC1 and PC2 subdomains"/>
    <property type="match status" value="2"/>
</dbReference>
<feature type="transmembrane region" description="Helical" evidence="1">
    <location>
        <begin position="886"/>
        <end position="905"/>
    </location>
</feature>
<dbReference type="GO" id="GO:0042910">
    <property type="term" value="F:xenobiotic transmembrane transporter activity"/>
    <property type="evidence" value="ECO:0007669"/>
    <property type="project" value="TreeGrafter"/>
</dbReference>
<dbReference type="InterPro" id="IPR027463">
    <property type="entry name" value="AcrB_DN_DC_subdom"/>
</dbReference>
<feature type="transmembrane region" description="Helical" evidence="1">
    <location>
        <begin position="912"/>
        <end position="932"/>
    </location>
</feature>
<feature type="transmembrane region" description="Helical" evidence="1">
    <location>
        <begin position="334"/>
        <end position="353"/>
    </location>
</feature>
<keyword evidence="1" id="KW-0472">Membrane</keyword>
<dbReference type="InterPro" id="IPR001036">
    <property type="entry name" value="Acrflvin-R"/>
</dbReference>
<dbReference type="Pfam" id="PF00873">
    <property type="entry name" value="ACR_tran"/>
    <property type="match status" value="1"/>
</dbReference>
<evidence type="ECO:0000313" key="3">
    <source>
        <dbReference type="Proteomes" id="UP000294360"/>
    </source>
</evidence>
<dbReference type="RefSeq" id="WP_134492530.1">
    <property type="nucleotide sequence ID" value="NZ_LR536450.1"/>
</dbReference>
<feature type="transmembrane region" description="Helical" evidence="1">
    <location>
        <begin position="458"/>
        <end position="477"/>
    </location>
</feature>
<proteinExistence type="predicted"/>
<feature type="transmembrane region" description="Helical" evidence="1">
    <location>
        <begin position="983"/>
        <end position="1003"/>
    </location>
</feature>
<dbReference type="PANTHER" id="PTHR32063">
    <property type="match status" value="1"/>
</dbReference>
<keyword evidence="1" id="KW-0812">Transmembrane</keyword>
<dbReference type="OrthoDB" id="9759330at2"/>
<dbReference type="Gene3D" id="3.30.70.1320">
    <property type="entry name" value="Multidrug efflux transporter AcrB pore domain like"/>
    <property type="match status" value="1"/>
</dbReference>
<dbReference type="SUPFAM" id="SSF82714">
    <property type="entry name" value="Multidrug efflux transporter AcrB TolC docking domain, DN and DC subdomains"/>
    <property type="match status" value="1"/>
</dbReference>
<feature type="transmembrane region" description="Helical" evidence="1">
    <location>
        <begin position="12"/>
        <end position="30"/>
    </location>
</feature>
<evidence type="ECO:0000256" key="1">
    <source>
        <dbReference type="SAM" id="Phobius"/>
    </source>
</evidence>
<accession>A0A4V6YUJ2</accession>
<dbReference type="KEGG" id="mtun:MTUNDRAET4_2784"/>
<feature type="transmembrane region" description="Helical" evidence="1">
    <location>
        <begin position="938"/>
        <end position="962"/>
    </location>
</feature>
<feature type="transmembrane region" description="Helical" evidence="1">
    <location>
        <begin position="428"/>
        <end position="452"/>
    </location>
</feature>
<dbReference type="Gene3D" id="3.30.70.1440">
    <property type="entry name" value="Multidrug efflux transporter AcrB pore domain"/>
    <property type="match status" value="1"/>
</dbReference>
<dbReference type="AlphaFoldDB" id="A0A4V6YUJ2"/>
<gene>
    <name evidence="2" type="ORF">MTUNDRAET4_2784</name>
</gene>
<organism evidence="2 3">
    <name type="scientific">Methylocella tundrae</name>
    <dbReference type="NCBI Taxonomy" id="227605"/>
    <lineage>
        <taxon>Bacteria</taxon>
        <taxon>Pseudomonadati</taxon>
        <taxon>Pseudomonadota</taxon>
        <taxon>Alphaproteobacteria</taxon>
        <taxon>Hyphomicrobiales</taxon>
        <taxon>Beijerinckiaceae</taxon>
        <taxon>Methylocella</taxon>
    </lineage>
</organism>
<dbReference type="EMBL" id="LR536450">
    <property type="protein sequence ID" value="VFU09671.1"/>
    <property type="molecule type" value="Genomic_DNA"/>
</dbReference>
<dbReference type="Gene3D" id="3.30.2090.10">
    <property type="entry name" value="Multidrug efflux transporter AcrB TolC docking domain, DN and DC subdomains"/>
    <property type="match status" value="2"/>
</dbReference>
<evidence type="ECO:0000313" key="2">
    <source>
        <dbReference type="EMBL" id="VFU09671.1"/>
    </source>
</evidence>
<dbReference type="SUPFAM" id="SSF82866">
    <property type="entry name" value="Multidrug efflux transporter AcrB transmembrane domain"/>
    <property type="match status" value="2"/>
</dbReference>
<keyword evidence="1" id="KW-1133">Transmembrane helix</keyword>
<sequence>MGIVGFALRYRHTFYVLAFMMLFLGGAAIFTTPKDIFPNINIPVVTVIWQYTGLTPDEMEQRVTTYSEYSISSSVSDVRNIESQTLSGIAVEKIYFQPNVSIDLAIAQIVSGSNSIRALMPAGIQPPIIIQYSASSVPVLQLSLSSDRLNEQQLYDYGIYQMRQALAPIPGITLPTPYGGKYRQVMIDLDPDALRARGISPNDIVNAVNAQSLTLPSGDAKMGDKQFIVKVNSLAPSIEDLNHVPIKQVGGATVFLSDVAHVRDGWAVQQNIVRAEGRRSVLLTIIKNGNASTLDVVNRVKAALPEIKKAAPPGMNIELLFDQSVFVQNAIQSVLHEGAIAAGLTALMILIFLGSWRSTIVVMVSIPLSILTSIAVLSALGQTINTMTLGGLALAVGILVDDSTVTIENTHRLLEEGEPFDKAVLEGAAGIAVPTLISTLAICCVFISVFFLQGAARYLFTPLAMAVVFAMLASYGISRTLTPIMISLLIRKEHEQHGEATGWFARFHAGFNARFDRFRDFYGWLLAGILRRKILTPTVALLVIAGAGVLSLHVGSDFFPSVDAGLIQLHVLAPARTRIERTEQIFQAVEDKIRASVPAKDLKLVIDNIGLPQRLYNLAFTDGSAIGVNDGVIQIELSEDHQPTAQIIKKLRAELAAAFPDVLFYFQPADLVTQVLNFGVPTQIDVQIQGRDRENNKKVAALLQQKMSKVPGVVDAHIQQELDAPEMYYVVDRTRAQQLQLKMQDVANNLNISLSSSEQVSPNFWTDPKSGIPYFMAVQTPEYRIASKNQLDNTPLTSGIDPSGTPIPTVLGNIATSKRVGVQSVYNHSNIQAVYDVYGSTQNKDLGAVASAIRKIVAEVEPQLKPGNRIVVRGQIDSMESAFQNLTLGLLFAAVFVYMLMVVNYQSFLDPLAVILALPGAGAGILLLLFVTGTTLSVPSLMGAIMAIGVASANSILLVTFAREQREAGMSAFDAALSAGTTRLRPVLMTAAAMIVGMIPMAIGGPGEEQNAVLARAVLGGVIVGTMTTLLFVPFLYSVIGRFERIEAETPESVTHQGSPS</sequence>
<dbReference type="Gene3D" id="1.20.1640.10">
    <property type="entry name" value="Multidrug efflux transporter AcrB transmembrane domain"/>
    <property type="match status" value="2"/>
</dbReference>
<feature type="transmembrane region" description="Helical" evidence="1">
    <location>
        <begin position="1015"/>
        <end position="1037"/>
    </location>
</feature>
<dbReference type="PRINTS" id="PR00702">
    <property type="entry name" value="ACRIFLAVINRP"/>
</dbReference>
<reference evidence="2 3" key="1">
    <citation type="submission" date="2019-03" db="EMBL/GenBank/DDBJ databases">
        <authorList>
            <person name="Kox A.R. M."/>
        </authorList>
    </citation>
    <scope>NUCLEOTIDE SEQUENCE [LARGE SCALE GENOMIC DNA]</scope>
    <source>
        <strain evidence="2">MTUNDRAET4 annotated genome</strain>
    </source>
</reference>